<reference evidence="2" key="1">
    <citation type="journal article" date="2014" name="Front. Microbiol.">
        <title>High frequency of phylogenetically diverse reductive dehalogenase-homologous genes in deep subseafloor sedimentary metagenomes.</title>
        <authorList>
            <person name="Kawai M."/>
            <person name="Futagami T."/>
            <person name="Toyoda A."/>
            <person name="Takaki Y."/>
            <person name="Nishi S."/>
            <person name="Hori S."/>
            <person name="Arai W."/>
            <person name="Tsubouchi T."/>
            <person name="Morono Y."/>
            <person name="Uchiyama I."/>
            <person name="Ito T."/>
            <person name="Fujiyama A."/>
            <person name="Inagaki F."/>
            <person name="Takami H."/>
        </authorList>
    </citation>
    <scope>NUCLEOTIDE SEQUENCE</scope>
    <source>
        <strain evidence="2">Expedition CK06-06</strain>
    </source>
</reference>
<dbReference type="GO" id="GO:0005509">
    <property type="term" value="F:calcium ion binding"/>
    <property type="evidence" value="ECO:0007669"/>
    <property type="project" value="InterPro"/>
</dbReference>
<evidence type="ECO:0000259" key="1">
    <source>
        <dbReference type="PROSITE" id="PS50222"/>
    </source>
</evidence>
<comment type="caution">
    <text evidence="2">The sequence shown here is derived from an EMBL/GenBank/DDBJ whole genome shotgun (WGS) entry which is preliminary data.</text>
</comment>
<name>X1HMK2_9ZZZZ</name>
<dbReference type="EMBL" id="BARU01018317">
    <property type="protein sequence ID" value="GAH55054.1"/>
    <property type="molecule type" value="Genomic_DNA"/>
</dbReference>
<gene>
    <name evidence="2" type="ORF">S03H2_30285</name>
</gene>
<sequence length="293" mass="34848">PNTDIQNVLQGARSDVSCLYVGEYRPENILKGLVRHSIYANKMIVIDPFVYPYSVRDEYNPVLMPEQYRMQTLRNVEFWFLLTPWIEAGIVEIIRTPDDFDRKLKWDSLKRQQKKFEENEELRKALEESTCKFVNSKQMEEEMFRQLILPAPIEYLRKLFKELDLGKEGLTFEEFISYIDKKREKDPYFLETITPGKHISQLLMLSSGASYDIAKLTANLTGSYLLTDIYSRWKEIEVDRESQNAESREWSPFAKAFQSLELKFLNNLDLEHALILRKEKQLEHLRVFLRKVW</sequence>
<protein>
    <recommendedName>
        <fullName evidence="1">EF-hand domain-containing protein</fullName>
    </recommendedName>
</protein>
<evidence type="ECO:0000313" key="2">
    <source>
        <dbReference type="EMBL" id="GAH55054.1"/>
    </source>
</evidence>
<proteinExistence type="predicted"/>
<feature type="non-terminal residue" evidence="2">
    <location>
        <position position="293"/>
    </location>
</feature>
<accession>X1HMK2</accession>
<dbReference type="InterPro" id="IPR002048">
    <property type="entry name" value="EF_hand_dom"/>
</dbReference>
<dbReference type="PROSITE" id="PS50222">
    <property type="entry name" value="EF_HAND_2"/>
    <property type="match status" value="1"/>
</dbReference>
<dbReference type="AlphaFoldDB" id="X1HMK2"/>
<feature type="non-terminal residue" evidence="2">
    <location>
        <position position="1"/>
    </location>
</feature>
<organism evidence="2">
    <name type="scientific">marine sediment metagenome</name>
    <dbReference type="NCBI Taxonomy" id="412755"/>
    <lineage>
        <taxon>unclassified sequences</taxon>
        <taxon>metagenomes</taxon>
        <taxon>ecological metagenomes</taxon>
    </lineage>
</organism>
<feature type="domain" description="EF-hand" evidence="1">
    <location>
        <begin position="151"/>
        <end position="185"/>
    </location>
</feature>